<evidence type="ECO:0000259" key="1">
    <source>
        <dbReference type="Pfam" id="PF00582"/>
    </source>
</evidence>
<gene>
    <name evidence="2" type="ORF">NEMVEDRAFT_v1g114289</name>
</gene>
<dbReference type="OMA" id="FANCMSI"/>
<dbReference type="InterPro" id="IPR006015">
    <property type="entry name" value="Universal_stress_UspA"/>
</dbReference>
<organism evidence="2 3">
    <name type="scientific">Nematostella vectensis</name>
    <name type="common">Starlet sea anemone</name>
    <dbReference type="NCBI Taxonomy" id="45351"/>
    <lineage>
        <taxon>Eukaryota</taxon>
        <taxon>Metazoa</taxon>
        <taxon>Cnidaria</taxon>
        <taxon>Anthozoa</taxon>
        <taxon>Hexacorallia</taxon>
        <taxon>Actiniaria</taxon>
        <taxon>Edwardsiidae</taxon>
        <taxon>Nematostella</taxon>
    </lineage>
</organism>
<dbReference type="Pfam" id="PF00582">
    <property type="entry name" value="Usp"/>
    <property type="match status" value="1"/>
</dbReference>
<dbReference type="eggNOG" id="ENOG502RXWD">
    <property type="taxonomic scope" value="Eukaryota"/>
</dbReference>
<dbReference type="PANTHER" id="PTHR46989">
    <property type="entry name" value="USP DOMAIN-CONTAINING PROTEIN"/>
    <property type="match status" value="1"/>
</dbReference>
<proteinExistence type="predicted"/>
<evidence type="ECO:0000313" key="2">
    <source>
        <dbReference type="EMBL" id="EDO38238.1"/>
    </source>
</evidence>
<keyword evidence="3" id="KW-1185">Reference proteome</keyword>
<evidence type="ECO:0000313" key="3">
    <source>
        <dbReference type="Proteomes" id="UP000001593"/>
    </source>
</evidence>
<protein>
    <recommendedName>
        <fullName evidence="1">UspA domain-containing protein</fullName>
    </recommendedName>
</protein>
<reference evidence="2 3" key="1">
    <citation type="journal article" date="2007" name="Science">
        <title>Sea anemone genome reveals ancestral eumetazoan gene repertoire and genomic organization.</title>
        <authorList>
            <person name="Putnam N.H."/>
            <person name="Srivastava M."/>
            <person name="Hellsten U."/>
            <person name="Dirks B."/>
            <person name="Chapman J."/>
            <person name="Salamov A."/>
            <person name="Terry A."/>
            <person name="Shapiro H."/>
            <person name="Lindquist E."/>
            <person name="Kapitonov V.V."/>
            <person name="Jurka J."/>
            <person name="Genikhovich G."/>
            <person name="Grigoriev I.V."/>
            <person name="Lucas S.M."/>
            <person name="Steele R.E."/>
            <person name="Finnerty J.R."/>
            <person name="Technau U."/>
            <person name="Martindale M.Q."/>
            <person name="Rokhsar D.S."/>
        </authorList>
    </citation>
    <scope>NUCLEOTIDE SEQUENCE [LARGE SCALE GENOMIC DNA]</scope>
    <source>
        <strain evidence="3">CH2 X CH6</strain>
    </source>
</reference>
<feature type="domain" description="UspA" evidence="1">
    <location>
        <begin position="5"/>
        <end position="150"/>
    </location>
</feature>
<name>A7SDJ5_NEMVE</name>
<dbReference type="AlphaFoldDB" id="A7SDJ5"/>
<dbReference type="STRING" id="45351.A7SDJ5"/>
<dbReference type="Proteomes" id="UP000001593">
    <property type="component" value="Unassembled WGS sequence"/>
</dbReference>
<dbReference type="Gene3D" id="3.40.50.620">
    <property type="entry name" value="HUPs"/>
    <property type="match status" value="1"/>
</dbReference>
<dbReference type="SUPFAM" id="SSF52402">
    <property type="entry name" value="Adenine nucleotide alpha hydrolases-like"/>
    <property type="match status" value="1"/>
</dbReference>
<dbReference type="PhylomeDB" id="A7SDJ5"/>
<dbReference type="HOGENOM" id="CLU_049301_9_2_1"/>
<dbReference type="PRINTS" id="PR01438">
    <property type="entry name" value="UNVRSLSTRESS"/>
</dbReference>
<dbReference type="EMBL" id="DS469630">
    <property type="protein sequence ID" value="EDO38238.1"/>
    <property type="molecule type" value="Genomic_DNA"/>
</dbReference>
<dbReference type="InParanoid" id="A7SDJ5"/>
<dbReference type="CDD" id="cd23659">
    <property type="entry name" value="USP_At3g01520-like"/>
    <property type="match status" value="1"/>
</dbReference>
<sequence length="152" mass="16738">MSKTESILFPVDGSDHSSRAFDYYLDKVKRADDQVLLAHIVEPTGIPTPTLAHGVTRSRAEWDTIMRRMEETAREITADYEKICEAENIPFQSIWGAGNAGEGICELAKNEGADFILIGNRGLGSIKRTLLGSVTDYVVQHSHVAVLIVPPK</sequence>
<accession>A7SDJ5</accession>
<dbReference type="InterPro" id="IPR006016">
    <property type="entry name" value="UspA"/>
</dbReference>
<dbReference type="PANTHER" id="PTHR46989:SF3">
    <property type="entry name" value="USPA DOMAIN-CONTAINING PROTEIN"/>
    <property type="match status" value="1"/>
</dbReference>
<dbReference type="InterPro" id="IPR014729">
    <property type="entry name" value="Rossmann-like_a/b/a_fold"/>
</dbReference>